<keyword evidence="2" id="KW-1185">Reference proteome</keyword>
<dbReference type="Pfam" id="PF14552">
    <property type="entry name" value="Tautomerase_2"/>
    <property type="match status" value="1"/>
</dbReference>
<dbReference type="OrthoDB" id="9804765at2"/>
<evidence type="ECO:0000313" key="2">
    <source>
        <dbReference type="Proteomes" id="UP000305267"/>
    </source>
</evidence>
<dbReference type="SUPFAM" id="SSF55331">
    <property type="entry name" value="Tautomerase/MIF"/>
    <property type="match status" value="1"/>
</dbReference>
<reference evidence="1 2" key="1">
    <citation type="submission" date="2019-06" db="EMBL/GenBank/DDBJ databases">
        <title>Genome of Methylobacterium sp. 17Sr1-39.</title>
        <authorList>
            <person name="Seo T."/>
        </authorList>
    </citation>
    <scope>NUCLEOTIDE SEQUENCE [LARGE SCALE GENOMIC DNA]</scope>
    <source>
        <strain evidence="1 2">17Sr1-39</strain>
    </source>
</reference>
<dbReference type="InterPro" id="IPR037479">
    <property type="entry name" value="Tauto_MSAD"/>
</dbReference>
<accession>A0A5C4LHI8</accession>
<dbReference type="AlphaFoldDB" id="A0A5C4LHI8"/>
<dbReference type="Gene3D" id="3.30.429.10">
    <property type="entry name" value="Macrophage Migration Inhibitory Factor"/>
    <property type="match status" value="1"/>
</dbReference>
<name>A0A5C4LHI8_9HYPH</name>
<gene>
    <name evidence="1" type="ORF">FF100_17790</name>
</gene>
<dbReference type="EMBL" id="VDDA01000007">
    <property type="protein sequence ID" value="TNC12155.1"/>
    <property type="molecule type" value="Genomic_DNA"/>
</dbReference>
<organism evidence="1 2">
    <name type="scientific">Methylobacterium terricola</name>
    <dbReference type="NCBI Taxonomy" id="2583531"/>
    <lineage>
        <taxon>Bacteria</taxon>
        <taxon>Pseudomonadati</taxon>
        <taxon>Pseudomonadota</taxon>
        <taxon>Alphaproteobacteria</taxon>
        <taxon>Hyphomicrobiales</taxon>
        <taxon>Methylobacteriaceae</taxon>
        <taxon>Methylobacterium</taxon>
    </lineage>
</organism>
<evidence type="ECO:0000313" key="1">
    <source>
        <dbReference type="EMBL" id="TNC12155.1"/>
    </source>
</evidence>
<protein>
    <submittedName>
        <fullName evidence="1">Tautomerase family protein</fullName>
    </submittedName>
</protein>
<dbReference type="PANTHER" id="PTHR38460:SF1">
    <property type="entry name" value="TAUTOMERASE YOLI-RELATED"/>
    <property type="match status" value="1"/>
</dbReference>
<proteinExistence type="predicted"/>
<dbReference type="Proteomes" id="UP000305267">
    <property type="component" value="Unassembled WGS sequence"/>
</dbReference>
<comment type="caution">
    <text evidence="1">The sequence shown here is derived from an EMBL/GenBank/DDBJ whole genome shotgun (WGS) entry which is preliminary data.</text>
</comment>
<sequence length="128" mass="14202">MPSTRISTRQGWIAGRPRAVIEAVQRALLTGLLIPEHDRCIFLQEFDDDALITPPTKGPQYTVIEITLFSGRSLDAKRRLYQAISDELALFDVPAADIKVVLIEVDPENWGLSGKPASEIDLGFKIDV</sequence>
<dbReference type="InterPro" id="IPR014347">
    <property type="entry name" value="Tautomerase/MIF_sf"/>
</dbReference>
<dbReference type="PANTHER" id="PTHR38460">
    <property type="entry name" value="TAUTOMERASE YOLI-RELATED"/>
    <property type="match status" value="1"/>
</dbReference>